<name>A0A0S8GCE5_UNCW3</name>
<organism evidence="3 4">
    <name type="scientific">candidate division WOR_3 bacterium SM23_60</name>
    <dbReference type="NCBI Taxonomy" id="1703780"/>
    <lineage>
        <taxon>Bacteria</taxon>
        <taxon>Bacteria division WOR-3</taxon>
    </lineage>
</organism>
<proteinExistence type="predicted"/>
<evidence type="ECO:0000313" key="4">
    <source>
        <dbReference type="Proteomes" id="UP000051096"/>
    </source>
</evidence>
<dbReference type="PANTHER" id="PTHR36304">
    <property type="entry name" value="DOMAIN GTPASE-ACTIVATING PROTEIN, PUTATIVE-RELATED-RELATED"/>
    <property type="match status" value="1"/>
</dbReference>
<feature type="compositionally biased region" description="Basic and acidic residues" evidence="1">
    <location>
        <begin position="186"/>
        <end position="203"/>
    </location>
</feature>
<comment type="caution">
    <text evidence="3">The sequence shown here is derived from an EMBL/GenBank/DDBJ whole genome shotgun (WGS) entry which is preliminary data.</text>
</comment>
<dbReference type="AlphaFoldDB" id="A0A0S8GCE5"/>
<evidence type="ECO:0000313" key="3">
    <source>
        <dbReference type="EMBL" id="KPK69956.1"/>
    </source>
</evidence>
<reference evidence="3 4" key="1">
    <citation type="journal article" date="2015" name="Microbiome">
        <title>Genomic resolution of linkages in carbon, nitrogen, and sulfur cycling among widespread estuary sediment bacteria.</title>
        <authorList>
            <person name="Baker B.J."/>
            <person name="Lazar C.S."/>
            <person name="Teske A.P."/>
            <person name="Dick G.J."/>
        </authorList>
    </citation>
    <scope>NUCLEOTIDE SEQUENCE [LARGE SCALE GENOMIC DNA]</scope>
    <source>
        <strain evidence="3">SM23_60</strain>
    </source>
</reference>
<feature type="region of interest" description="Disordered" evidence="1">
    <location>
        <begin position="178"/>
        <end position="203"/>
    </location>
</feature>
<dbReference type="InterPro" id="IPR025497">
    <property type="entry name" value="PatA-like_N"/>
</dbReference>
<gene>
    <name evidence="3" type="ORF">AMJ87_09665</name>
</gene>
<evidence type="ECO:0000256" key="1">
    <source>
        <dbReference type="SAM" id="MobiDB-lite"/>
    </source>
</evidence>
<feature type="domain" description="PatA-like N-terminal" evidence="2">
    <location>
        <begin position="4"/>
        <end position="102"/>
    </location>
</feature>
<dbReference type="Pfam" id="PF14332">
    <property type="entry name" value="DUF4388"/>
    <property type="match status" value="1"/>
</dbReference>
<dbReference type="Proteomes" id="UP000051096">
    <property type="component" value="Unassembled WGS sequence"/>
</dbReference>
<dbReference type="EMBL" id="LJUO01000107">
    <property type="protein sequence ID" value="KPK69956.1"/>
    <property type="molecule type" value="Genomic_DNA"/>
</dbReference>
<dbReference type="PANTHER" id="PTHR36304:SF4">
    <property type="entry name" value="DUF4388 DOMAIN-CONTAINING PROTEIN"/>
    <property type="match status" value="1"/>
</dbReference>
<accession>A0A0S8GCE5</accession>
<evidence type="ECO:0000259" key="2">
    <source>
        <dbReference type="Pfam" id="PF14332"/>
    </source>
</evidence>
<sequence>MALQGNLEDFELTDLFQLIQLGQKDGGLRITTGIDIGVVYFKDGMIIHAKTNHYQGEPAIDSILTWEKGQFIFDPNNETNEHTVDMPIQQVMLDAARRIDELNKIQKIIPSFDAVVKIVEVPKPGVEKINLRPEEWKVLSFVDGAKTIRQIANKTQLSEFDTARILYGLITSGLASLAAPPAMPKKPVEPKPPPKEEKKEIVEEKKEGGGLFGLFKKK</sequence>
<protein>
    <recommendedName>
        <fullName evidence="2">PatA-like N-terminal domain-containing protein</fullName>
    </recommendedName>
</protein>